<dbReference type="EMBL" id="AUZZ01003870">
    <property type="protein sequence ID" value="EQD55730.1"/>
    <property type="molecule type" value="Genomic_DNA"/>
</dbReference>
<dbReference type="Pfam" id="PF03976">
    <property type="entry name" value="PPK2"/>
    <property type="match status" value="1"/>
</dbReference>
<evidence type="ECO:0000259" key="1">
    <source>
        <dbReference type="Pfam" id="PF03976"/>
    </source>
</evidence>
<accession>T1BNZ5</accession>
<reference evidence="2" key="1">
    <citation type="submission" date="2013-08" db="EMBL/GenBank/DDBJ databases">
        <authorList>
            <person name="Mendez C."/>
            <person name="Richter M."/>
            <person name="Ferrer M."/>
            <person name="Sanchez J."/>
        </authorList>
    </citation>
    <scope>NUCLEOTIDE SEQUENCE</scope>
</reference>
<dbReference type="InterPro" id="IPR027417">
    <property type="entry name" value="P-loop_NTPase"/>
</dbReference>
<sequence length="159" mass="18658">ELIELQRWVKLRGKRLCVLFEGRDAAGKGGTIKALTEKLETRNYRIVALGKPGEAEQGQWYFQRYVPHLPQAGEIVLFDRSWYYRAVVEPALGFCTRAQYRRFLDDCPVFEELLVRDGIILLKYWLAVDQAEQERRFRARADDPAKRWKLSPVDLASRR</sequence>
<feature type="domain" description="Polyphosphate kinase-2-related" evidence="1">
    <location>
        <begin position="1"/>
        <end position="158"/>
    </location>
</feature>
<organism evidence="2">
    <name type="scientific">mine drainage metagenome</name>
    <dbReference type="NCBI Taxonomy" id="410659"/>
    <lineage>
        <taxon>unclassified sequences</taxon>
        <taxon>metagenomes</taxon>
        <taxon>ecological metagenomes</taxon>
    </lineage>
</organism>
<dbReference type="GO" id="GO:0016301">
    <property type="term" value="F:kinase activity"/>
    <property type="evidence" value="ECO:0007669"/>
    <property type="project" value="UniProtKB-KW"/>
</dbReference>
<feature type="non-terminal residue" evidence="2">
    <location>
        <position position="1"/>
    </location>
</feature>
<dbReference type="SUPFAM" id="SSF52540">
    <property type="entry name" value="P-loop containing nucleoside triphosphate hydrolases"/>
    <property type="match status" value="1"/>
</dbReference>
<dbReference type="Gene3D" id="3.40.50.300">
    <property type="entry name" value="P-loop containing nucleotide triphosphate hydrolases"/>
    <property type="match status" value="1"/>
</dbReference>
<dbReference type="AlphaFoldDB" id="T1BNZ5"/>
<dbReference type="PANTHER" id="PTHR34383:SF1">
    <property type="entry name" value="ADP-POLYPHOSPHATE PHOSPHOTRANSFERASE"/>
    <property type="match status" value="1"/>
</dbReference>
<evidence type="ECO:0000313" key="2">
    <source>
        <dbReference type="EMBL" id="EQD55730.1"/>
    </source>
</evidence>
<reference evidence="2" key="2">
    <citation type="journal article" date="2014" name="ISME J.">
        <title>Microbial stratification in low pH oxic and suboxic macroscopic growths along an acid mine drainage.</title>
        <authorList>
            <person name="Mendez-Garcia C."/>
            <person name="Mesa V."/>
            <person name="Sprenger R.R."/>
            <person name="Richter M."/>
            <person name="Diez M.S."/>
            <person name="Solano J."/>
            <person name="Bargiela R."/>
            <person name="Golyshina O.V."/>
            <person name="Manteca A."/>
            <person name="Ramos J.L."/>
            <person name="Gallego J.R."/>
            <person name="Llorente I."/>
            <person name="Martins Dos Santos V.A."/>
            <person name="Jensen O.N."/>
            <person name="Pelaez A.I."/>
            <person name="Sanchez J."/>
            <person name="Ferrer M."/>
        </authorList>
    </citation>
    <scope>NUCLEOTIDE SEQUENCE</scope>
</reference>
<dbReference type="PANTHER" id="PTHR34383">
    <property type="entry name" value="POLYPHOSPHATE:AMP PHOSPHOTRANSFERASE-RELATED"/>
    <property type="match status" value="1"/>
</dbReference>
<comment type="caution">
    <text evidence="2">The sequence shown here is derived from an EMBL/GenBank/DDBJ whole genome shotgun (WGS) entry which is preliminary data.</text>
</comment>
<dbReference type="InterPro" id="IPR022488">
    <property type="entry name" value="PPK2-related"/>
</dbReference>
<keyword evidence="2" id="KW-0808">Transferase</keyword>
<protein>
    <submittedName>
        <fullName evidence="2">Polyphosphate kinase 2</fullName>
    </submittedName>
</protein>
<name>T1BNZ5_9ZZZZ</name>
<keyword evidence="2" id="KW-0418">Kinase</keyword>
<gene>
    <name evidence="2" type="ORF">B2A_05554</name>
</gene>
<feature type="non-terminal residue" evidence="2">
    <location>
        <position position="159"/>
    </location>
</feature>
<proteinExistence type="predicted"/>